<proteinExistence type="predicted"/>
<accession>A0A1H9Y100</accession>
<organism evidence="1 2">
    <name type="scientific">[Clostridium] polysaccharolyticum</name>
    <dbReference type="NCBI Taxonomy" id="29364"/>
    <lineage>
        <taxon>Bacteria</taxon>
        <taxon>Bacillati</taxon>
        <taxon>Bacillota</taxon>
        <taxon>Clostridia</taxon>
        <taxon>Lachnospirales</taxon>
        <taxon>Lachnospiraceae</taxon>
    </lineage>
</organism>
<name>A0A1H9Y100_9FIRM</name>
<dbReference type="STRING" id="29364.SAMN04487772_1017"/>
<evidence type="ECO:0008006" key="3">
    <source>
        <dbReference type="Google" id="ProtNLM"/>
    </source>
</evidence>
<evidence type="ECO:0000313" key="2">
    <source>
        <dbReference type="Proteomes" id="UP000199800"/>
    </source>
</evidence>
<gene>
    <name evidence="1" type="ORF">SAMN04487772_1017</name>
</gene>
<reference evidence="1 2" key="1">
    <citation type="submission" date="2016-10" db="EMBL/GenBank/DDBJ databases">
        <authorList>
            <person name="de Groot N.N."/>
        </authorList>
    </citation>
    <scope>NUCLEOTIDE SEQUENCE [LARGE SCALE GENOMIC DNA]</scope>
    <source>
        <strain evidence="1 2">DSM 1801</strain>
    </source>
</reference>
<dbReference type="EMBL" id="FOHN01000001">
    <property type="protein sequence ID" value="SES61906.1"/>
    <property type="molecule type" value="Genomic_DNA"/>
</dbReference>
<protein>
    <recommendedName>
        <fullName evidence="3">TIR domain-containing protein</fullName>
    </recommendedName>
</protein>
<dbReference type="RefSeq" id="WP_143066293.1">
    <property type="nucleotide sequence ID" value="NZ_FOHN01000001.1"/>
</dbReference>
<dbReference type="AlphaFoldDB" id="A0A1H9Y100"/>
<evidence type="ECO:0000313" key="1">
    <source>
        <dbReference type="EMBL" id="SES61906.1"/>
    </source>
</evidence>
<dbReference type="Proteomes" id="UP000199800">
    <property type="component" value="Unassembled WGS sequence"/>
</dbReference>
<sequence>MTSKPTRIELPFGWVLSHSERSVNQVAYPEARERNGFQGYAAPPRENRQRSENMESENFVLHIAICENDQIIQDMLSSYAVSFSTELGLSVNVHQFTTMPLNPQAFISRCSYMNLIIISTEFDKRETSLWARLLNKNKTLPVILVSDGKPVIEHSQPLIGIIKIPVACERFRILFHRAVGQLLCQRQIKKRHLDNQ</sequence>
<keyword evidence="2" id="KW-1185">Reference proteome</keyword>